<evidence type="ECO:0000256" key="9">
    <source>
        <dbReference type="ARBA" id="ARBA00023014"/>
    </source>
</evidence>
<dbReference type="GO" id="GO:0034628">
    <property type="term" value="P:'de novo' NAD+ biosynthetic process from L-aspartate"/>
    <property type="evidence" value="ECO:0007669"/>
    <property type="project" value="TreeGrafter"/>
</dbReference>
<protein>
    <recommendedName>
        <fullName evidence="3 10">Quinolinate synthase</fullName>
        <ecNumber evidence="3 10">2.5.1.72</ecNumber>
    </recommendedName>
</protein>
<dbReference type="SUPFAM" id="SSF142754">
    <property type="entry name" value="NadA-like"/>
    <property type="match status" value="1"/>
</dbReference>
<evidence type="ECO:0000256" key="4">
    <source>
        <dbReference type="ARBA" id="ARBA00022485"/>
    </source>
</evidence>
<evidence type="ECO:0000256" key="5">
    <source>
        <dbReference type="ARBA" id="ARBA00022642"/>
    </source>
</evidence>
<keyword evidence="7" id="KW-0479">Metal-binding</keyword>
<dbReference type="Pfam" id="PF02445">
    <property type="entry name" value="NadA"/>
    <property type="match status" value="1"/>
</dbReference>
<reference evidence="11" key="1">
    <citation type="submission" date="2020-10" db="EMBL/GenBank/DDBJ databases">
        <authorList>
            <person name="Gilroy R."/>
        </authorList>
    </citation>
    <scope>NUCLEOTIDE SEQUENCE</scope>
    <source>
        <strain evidence="11">CHK181-108</strain>
    </source>
</reference>
<dbReference type="InterPro" id="IPR003473">
    <property type="entry name" value="NadA"/>
</dbReference>
<proteinExistence type="predicted"/>
<dbReference type="GO" id="GO:0046872">
    <property type="term" value="F:metal ion binding"/>
    <property type="evidence" value="ECO:0007669"/>
    <property type="project" value="UniProtKB-KW"/>
</dbReference>
<dbReference type="GO" id="GO:0051539">
    <property type="term" value="F:4 iron, 4 sulfur cluster binding"/>
    <property type="evidence" value="ECO:0007669"/>
    <property type="project" value="UniProtKB-KW"/>
</dbReference>
<dbReference type="GO" id="GO:0008987">
    <property type="term" value="F:quinolinate synthetase A activity"/>
    <property type="evidence" value="ECO:0007669"/>
    <property type="project" value="UniProtKB-UniRule"/>
</dbReference>
<dbReference type="NCBIfam" id="TIGR00550">
    <property type="entry name" value="nadA"/>
    <property type="match status" value="1"/>
</dbReference>
<evidence type="ECO:0000313" key="11">
    <source>
        <dbReference type="EMBL" id="HIT86028.1"/>
    </source>
</evidence>
<reference evidence="11" key="2">
    <citation type="journal article" date="2021" name="PeerJ">
        <title>Extensive microbial diversity within the chicken gut microbiome revealed by metagenomics and culture.</title>
        <authorList>
            <person name="Gilroy R."/>
            <person name="Ravi A."/>
            <person name="Getino M."/>
            <person name="Pursley I."/>
            <person name="Horton D.L."/>
            <person name="Alikhan N.F."/>
            <person name="Baker D."/>
            <person name="Gharbi K."/>
            <person name="Hall N."/>
            <person name="Watson M."/>
            <person name="Adriaenssens E.M."/>
            <person name="Foster-Nyarko E."/>
            <person name="Jarju S."/>
            <person name="Secka A."/>
            <person name="Antonio M."/>
            <person name="Oren A."/>
            <person name="Chaudhuri R.R."/>
            <person name="La Ragione R."/>
            <person name="Hildebrand F."/>
            <person name="Pallen M.J."/>
        </authorList>
    </citation>
    <scope>NUCLEOTIDE SEQUENCE</scope>
    <source>
        <strain evidence="11">CHK181-108</strain>
    </source>
</reference>
<dbReference type="PANTHER" id="PTHR30573">
    <property type="entry name" value="QUINOLINATE SYNTHETASE A"/>
    <property type="match status" value="1"/>
</dbReference>
<evidence type="ECO:0000256" key="1">
    <source>
        <dbReference type="ARBA" id="ARBA00001966"/>
    </source>
</evidence>
<evidence type="ECO:0000256" key="3">
    <source>
        <dbReference type="ARBA" id="ARBA00012669"/>
    </source>
</evidence>
<keyword evidence="4" id="KW-0004">4Fe-4S</keyword>
<evidence type="ECO:0000256" key="7">
    <source>
        <dbReference type="ARBA" id="ARBA00022723"/>
    </source>
</evidence>
<keyword evidence="8" id="KW-0408">Iron</keyword>
<dbReference type="AlphaFoldDB" id="A0A9D1KPW7"/>
<evidence type="ECO:0000256" key="6">
    <source>
        <dbReference type="ARBA" id="ARBA00022679"/>
    </source>
</evidence>
<evidence type="ECO:0000256" key="10">
    <source>
        <dbReference type="NCBIfam" id="TIGR00550"/>
    </source>
</evidence>
<dbReference type="PANTHER" id="PTHR30573:SF0">
    <property type="entry name" value="QUINOLINATE SYNTHASE, CHLOROPLASTIC"/>
    <property type="match status" value="1"/>
</dbReference>
<dbReference type="Gene3D" id="3.40.50.10800">
    <property type="entry name" value="NadA-like"/>
    <property type="match status" value="3"/>
</dbReference>
<keyword evidence="5" id="KW-0662">Pyridine nucleotide biosynthesis</keyword>
<comment type="cofactor">
    <cofactor evidence="1">
        <name>[4Fe-4S] cluster</name>
        <dbReference type="ChEBI" id="CHEBI:49883"/>
    </cofactor>
</comment>
<keyword evidence="9" id="KW-0411">Iron-sulfur</keyword>
<dbReference type="EMBL" id="DVLU01000097">
    <property type="protein sequence ID" value="HIT86028.1"/>
    <property type="molecule type" value="Genomic_DNA"/>
</dbReference>
<dbReference type="Proteomes" id="UP000824165">
    <property type="component" value="Unassembled WGS sequence"/>
</dbReference>
<evidence type="ECO:0000313" key="12">
    <source>
        <dbReference type="Proteomes" id="UP000824165"/>
    </source>
</evidence>
<name>A0A9D1KPW7_9FIRM</name>
<evidence type="ECO:0000256" key="2">
    <source>
        <dbReference type="ARBA" id="ARBA00005065"/>
    </source>
</evidence>
<dbReference type="NCBIfam" id="NF006878">
    <property type="entry name" value="PRK09375.1-2"/>
    <property type="match status" value="1"/>
</dbReference>
<comment type="caution">
    <text evidence="11">The sequence shown here is derived from an EMBL/GenBank/DDBJ whole genome shotgun (WGS) entry which is preliminary data.</text>
</comment>
<comment type="pathway">
    <text evidence="2">Cofactor biosynthesis; NAD(+) biosynthesis; quinolinate from iminoaspartate: step 1/1.</text>
</comment>
<sequence>MYDKIKRLKKEKNAVVLAHYYAPAGVQRAADYIGDSYFLAKKARGTSADIIVFCGVAFMGESAKILNPEKTVLMPAPAADCPMAHMADEEKIREVRSMYPDAAVACYINSTARLKTLSDVCVTSANAVKIVRRLPNKNVFFIPDKNLGAYVKEQVPEKNIILNDGFCPIHDSLALKTLERCIKEHPGAEVIAHPECRREILDNADFIGSTSGIIAYAEKSDAAEFIVCTEEGVGFELGEKCPDKKFYFAGDELICADMKMNTPEALADCLENGSGEVVVDDDIRMAAIKPLNRMLELAD</sequence>
<organism evidence="11 12">
    <name type="scientific">Candidatus Ornithomonoglobus intestinigallinarum</name>
    <dbReference type="NCBI Taxonomy" id="2840894"/>
    <lineage>
        <taxon>Bacteria</taxon>
        <taxon>Bacillati</taxon>
        <taxon>Bacillota</taxon>
        <taxon>Clostridia</taxon>
        <taxon>Candidatus Ornithomonoglobus</taxon>
    </lineage>
</organism>
<keyword evidence="6" id="KW-0808">Transferase</keyword>
<dbReference type="EC" id="2.5.1.72" evidence="3 10"/>
<dbReference type="InterPro" id="IPR036094">
    <property type="entry name" value="NadA_sf"/>
</dbReference>
<gene>
    <name evidence="11" type="primary">nadA</name>
    <name evidence="11" type="ORF">IAA60_09040</name>
</gene>
<evidence type="ECO:0000256" key="8">
    <source>
        <dbReference type="ARBA" id="ARBA00023004"/>
    </source>
</evidence>
<accession>A0A9D1KPW7</accession>
<dbReference type="GO" id="GO:0005829">
    <property type="term" value="C:cytosol"/>
    <property type="evidence" value="ECO:0007669"/>
    <property type="project" value="TreeGrafter"/>
</dbReference>